<gene>
    <name evidence="1" type="ORF">J2804_004707</name>
</gene>
<protein>
    <submittedName>
        <fullName evidence="1">Uncharacterized protein YndB with AHSA1/START domain</fullName>
    </submittedName>
</protein>
<organism evidence="1 2">
    <name type="scientific">Paraburkholderia terricola</name>
    <dbReference type="NCBI Taxonomy" id="169427"/>
    <lineage>
        <taxon>Bacteria</taxon>
        <taxon>Pseudomonadati</taxon>
        <taxon>Pseudomonadota</taxon>
        <taxon>Betaproteobacteria</taxon>
        <taxon>Burkholderiales</taxon>
        <taxon>Burkholderiaceae</taxon>
        <taxon>Paraburkholderia</taxon>
    </lineage>
</organism>
<name>A0ABU1LWZ9_9BURK</name>
<dbReference type="EMBL" id="JAVDRP010000010">
    <property type="protein sequence ID" value="MDR6411279.1"/>
    <property type="molecule type" value="Genomic_DNA"/>
</dbReference>
<dbReference type="RefSeq" id="WP_186814079.1">
    <property type="nucleotide sequence ID" value="NZ_JAVDQV010000011.1"/>
</dbReference>
<sequence>MSDSMLAILLGIIVVACGAAIWAASSNEERLSQWFREHHLRDLMKHRH</sequence>
<comment type="caution">
    <text evidence="1">The sequence shown here is derived from an EMBL/GenBank/DDBJ whole genome shotgun (WGS) entry which is preliminary data.</text>
</comment>
<reference evidence="1 2" key="1">
    <citation type="submission" date="2023-07" db="EMBL/GenBank/DDBJ databases">
        <title>Sorghum-associated microbial communities from plants grown in Nebraska, USA.</title>
        <authorList>
            <person name="Schachtman D."/>
        </authorList>
    </citation>
    <scope>NUCLEOTIDE SEQUENCE [LARGE SCALE GENOMIC DNA]</scope>
    <source>
        <strain evidence="1 2">DS1316</strain>
    </source>
</reference>
<dbReference type="Proteomes" id="UP001264340">
    <property type="component" value="Unassembled WGS sequence"/>
</dbReference>
<proteinExistence type="predicted"/>
<evidence type="ECO:0000313" key="1">
    <source>
        <dbReference type="EMBL" id="MDR6411279.1"/>
    </source>
</evidence>
<evidence type="ECO:0000313" key="2">
    <source>
        <dbReference type="Proteomes" id="UP001264340"/>
    </source>
</evidence>
<keyword evidence="2" id="KW-1185">Reference proteome</keyword>
<accession>A0ABU1LWZ9</accession>